<dbReference type="EMBL" id="VSSQ01043617">
    <property type="protein sequence ID" value="MPM97325.1"/>
    <property type="molecule type" value="Genomic_DNA"/>
</dbReference>
<feature type="transmembrane region" description="Helical" evidence="1">
    <location>
        <begin position="64"/>
        <end position="81"/>
    </location>
</feature>
<keyword evidence="1" id="KW-0812">Transmembrane</keyword>
<reference evidence="2" key="1">
    <citation type="submission" date="2019-08" db="EMBL/GenBank/DDBJ databases">
        <authorList>
            <person name="Kucharzyk K."/>
            <person name="Murdoch R.W."/>
            <person name="Higgins S."/>
            <person name="Loffler F."/>
        </authorList>
    </citation>
    <scope>NUCLEOTIDE SEQUENCE</scope>
</reference>
<organism evidence="2">
    <name type="scientific">bioreactor metagenome</name>
    <dbReference type="NCBI Taxonomy" id="1076179"/>
    <lineage>
        <taxon>unclassified sequences</taxon>
        <taxon>metagenomes</taxon>
        <taxon>ecological metagenomes</taxon>
    </lineage>
</organism>
<name>A0A645E753_9ZZZZ</name>
<sequence length="85" mass="9909">MFLLFVLKGIFYPHINTDVNEILTFLKASVLIGSFLFYATYYIIYLKDKDNTELAQKTLKYARINHFVAVVLIAAILYYEYTVAL</sequence>
<feature type="transmembrane region" description="Helical" evidence="1">
    <location>
        <begin position="22"/>
        <end position="44"/>
    </location>
</feature>
<protein>
    <recommendedName>
        <fullName evidence="3">Protoheme IX farnesyltransferase</fullName>
    </recommendedName>
</protein>
<accession>A0A645E753</accession>
<keyword evidence="1" id="KW-0472">Membrane</keyword>
<evidence type="ECO:0000313" key="2">
    <source>
        <dbReference type="EMBL" id="MPM97325.1"/>
    </source>
</evidence>
<gene>
    <name evidence="2" type="ORF">SDC9_144498</name>
</gene>
<keyword evidence="1" id="KW-1133">Transmembrane helix</keyword>
<comment type="caution">
    <text evidence="2">The sequence shown here is derived from an EMBL/GenBank/DDBJ whole genome shotgun (WGS) entry which is preliminary data.</text>
</comment>
<dbReference type="AlphaFoldDB" id="A0A645E753"/>
<evidence type="ECO:0008006" key="3">
    <source>
        <dbReference type="Google" id="ProtNLM"/>
    </source>
</evidence>
<evidence type="ECO:0000256" key="1">
    <source>
        <dbReference type="SAM" id="Phobius"/>
    </source>
</evidence>
<proteinExistence type="predicted"/>